<evidence type="ECO:0000259" key="3">
    <source>
        <dbReference type="PROSITE" id="PS51253"/>
    </source>
</evidence>
<organism evidence="4 5">
    <name type="scientific">Pinctada imbricata</name>
    <name type="common">Atlantic pearl-oyster</name>
    <name type="synonym">Pinctada martensii</name>
    <dbReference type="NCBI Taxonomy" id="66713"/>
    <lineage>
        <taxon>Eukaryota</taxon>
        <taxon>Metazoa</taxon>
        <taxon>Spiralia</taxon>
        <taxon>Lophotrochozoa</taxon>
        <taxon>Mollusca</taxon>
        <taxon>Bivalvia</taxon>
        <taxon>Autobranchia</taxon>
        <taxon>Pteriomorphia</taxon>
        <taxon>Pterioida</taxon>
        <taxon>Pterioidea</taxon>
        <taxon>Pteriidae</taxon>
        <taxon>Pinctada</taxon>
    </lineage>
</organism>
<evidence type="ECO:0000313" key="4">
    <source>
        <dbReference type="EMBL" id="KAK3101250.1"/>
    </source>
</evidence>
<keyword evidence="1" id="KW-0238">DNA-binding</keyword>
<name>A0AA89BYD5_PINIB</name>
<dbReference type="PANTHER" id="PTHR19303:SF73">
    <property type="entry name" value="PROTEIN PDC2"/>
    <property type="match status" value="1"/>
</dbReference>
<dbReference type="InterPro" id="IPR050863">
    <property type="entry name" value="CenT-Element_Derived"/>
</dbReference>
<feature type="compositionally biased region" description="Basic and acidic residues" evidence="2">
    <location>
        <begin position="485"/>
        <end position="495"/>
    </location>
</feature>
<feature type="compositionally biased region" description="Low complexity" evidence="2">
    <location>
        <begin position="624"/>
        <end position="635"/>
    </location>
</feature>
<feature type="region of interest" description="Disordered" evidence="2">
    <location>
        <begin position="612"/>
        <end position="635"/>
    </location>
</feature>
<dbReference type="Proteomes" id="UP001186944">
    <property type="component" value="Unassembled WGS sequence"/>
</dbReference>
<feature type="region of interest" description="Disordered" evidence="2">
    <location>
        <begin position="316"/>
        <end position="347"/>
    </location>
</feature>
<dbReference type="EMBL" id="VSWD01000005">
    <property type="protein sequence ID" value="KAK3101250.1"/>
    <property type="molecule type" value="Genomic_DNA"/>
</dbReference>
<feature type="compositionally biased region" description="Polar residues" evidence="2">
    <location>
        <begin position="393"/>
        <end position="407"/>
    </location>
</feature>
<dbReference type="Gene3D" id="1.10.10.60">
    <property type="entry name" value="Homeodomain-like"/>
    <property type="match status" value="2"/>
</dbReference>
<dbReference type="InterPro" id="IPR006600">
    <property type="entry name" value="HTH_CenpB_DNA-bd_dom"/>
</dbReference>
<dbReference type="GO" id="GO:0005634">
    <property type="term" value="C:nucleus"/>
    <property type="evidence" value="ECO:0007669"/>
    <property type="project" value="TreeGrafter"/>
</dbReference>
<proteinExistence type="predicted"/>
<evidence type="ECO:0000256" key="2">
    <source>
        <dbReference type="SAM" id="MobiDB-lite"/>
    </source>
</evidence>
<reference evidence="4" key="1">
    <citation type="submission" date="2019-08" db="EMBL/GenBank/DDBJ databases">
        <title>The improved chromosome-level genome for the pearl oyster Pinctada fucata martensii using PacBio sequencing and Hi-C.</title>
        <authorList>
            <person name="Zheng Z."/>
        </authorList>
    </citation>
    <scope>NUCLEOTIDE SEQUENCE</scope>
    <source>
        <strain evidence="4">ZZ-2019</strain>
        <tissue evidence="4">Adductor muscle</tissue>
    </source>
</reference>
<dbReference type="Pfam" id="PF03184">
    <property type="entry name" value="DDE_1"/>
    <property type="match status" value="1"/>
</dbReference>
<dbReference type="Pfam" id="PF03221">
    <property type="entry name" value="HTH_Tnp_Tc5"/>
    <property type="match status" value="1"/>
</dbReference>
<keyword evidence="5" id="KW-1185">Reference proteome</keyword>
<accession>A0AA89BYD5</accession>
<protein>
    <recommendedName>
        <fullName evidence="3">HTH CENPB-type domain-containing protein</fullName>
    </recommendedName>
</protein>
<dbReference type="GO" id="GO:0003677">
    <property type="term" value="F:DNA binding"/>
    <property type="evidence" value="ECO:0007669"/>
    <property type="project" value="UniProtKB-KW"/>
</dbReference>
<dbReference type="SUPFAM" id="SSF46689">
    <property type="entry name" value="Homeodomain-like"/>
    <property type="match status" value="2"/>
</dbReference>
<sequence>MYDKYSGGAFTPKPDISMTSKTIHSSKSMADPACFQPQATFSAQRQSSFQQKILMNKRDSTIADLQKRLARERDAFQEELLNRISEMIQTRQTSTEQKLQQLLTMTKDQLISNTHMIQVQEDSNQVCNKMAQDVKRCYDKMNNNLDNRLHKEFSQLRDELDKQKEEIIQFYQMELHAMHQKQSREVERHISQGLEKSSMRGMHKVEEISRAQTSQIQHSLQLHHDNLKSYFKEQYSDYDKPFQDSNPNNLSCSTKNFTGQLLDKDYAISEPSFFGISQSEPKMDSALQKDNRSNDEGDKLVFCDVVPPEIQAKLTAMHKKHMEEKERLTREIAERERSMSNDRGSRFQNVVDCSGDNFLTMDYGTTKSLSSNLKDNKASSNFKSPGFRDGNKSAWTSNLLFGKTNPSPVAAVKPQPQRCESQKTEISQSDSRRESTRQRAHSAPQRRSQRLANSRNNSNQEVPNLDNSLSQFSNDSQQTQYNHQYENRNNVEHVELSYQSMRKRKATGQTSNQREEPIVKASSQRSQIMNMGRTTGVLPSTHFPSQSPAHMFRSSQAMKPQHRTFEQRSHNAVKSSVYDFKDENSPKMPNLSWPSNSMSNYPYDLFKPERAQSTAVNGKEDQDSPQSRDSSPSLSVTKIFIKRKQRNRTPLSPVNSLFGKYKTYQAGSHFSGRVPHINNDVFSSPEILDIASPTLKHKKRQKTKKRVILEEKISLIDDSEKVPKVTQKELSKKYGIGATTVSDIIKRKDFYGEQCKNSISTKRQRFVSGSKFGDLNETVFKWFEQARAKNIPISGPIIQEKALEIASKLRYADFKASTGWLESWKGRFGIAHFKICGESADVDQEKVVKFRENLIDKIAGYEDCDIFNCDETGLFFRALPDKTYSKRRQECRGGKHAKERVTVMFACSLTGEKLKPLVIGKAARPRCFKNVNTSNLPVTWEHNRKSWMTSDIFQKWICDVHDQMCRKKRKNNHVSG</sequence>
<feature type="compositionally biased region" description="Polar residues" evidence="2">
    <location>
        <begin position="450"/>
        <end position="484"/>
    </location>
</feature>
<evidence type="ECO:0000256" key="1">
    <source>
        <dbReference type="ARBA" id="ARBA00023125"/>
    </source>
</evidence>
<dbReference type="PANTHER" id="PTHR19303">
    <property type="entry name" value="TRANSPOSON"/>
    <property type="match status" value="1"/>
</dbReference>
<feature type="region of interest" description="Disordered" evidence="2">
    <location>
        <begin position="1"/>
        <end position="24"/>
    </location>
</feature>
<evidence type="ECO:0000313" key="5">
    <source>
        <dbReference type="Proteomes" id="UP001186944"/>
    </source>
</evidence>
<feature type="region of interest" description="Disordered" evidence="2">
    <location>
        <begin position="546"/>
        <end position="594"/>
    </location>
</feature>
<feature type="compositionally biased region" description="Polar residues" evidence="2">
    <location>
        <begin position="368"/>
        <end position="383"/>
    </location>
</feature>
<feature type="compositionally biased region" description="Basic and acidic residues" evidence="2">
    <location>
        <begin position="321"/>
        <end position="345"/>
    </location>
</feature>
<dbReference type="InterPro" id="IPR004875">
    <property type="entry name" value="DDE_SF_endonuclease_dom"/>
</dbReference>
<dbReference type="PROSITE" id="PS51253">
    <property type="entry name" value="HTH_CENPB"/>
    <property type="match status" value="1"/>
</dbReference>
<gene>
    <name evidence="4" type="ORF">FSP39_002159</name>
</gene>
<dbReference type="SMART" id="SM00674">
    <property type="entry name" value="CENPB"/>
    <property type="match status" value="1"/>
</dbReference>
<feature type="domain" description="HTH CENPB-type" evidence="3">
    <location>
        <begin position="763"/>
        <end position="834"/>
    </location>
</feature>
<feature type="compositionally biased region" description="Polar residues" evidence="2">
    <location>
        <begin position="546"/>
        <end position="558"/>
    </location>
</feature>
<feature type="region of interest" description="Disordered" evidence="2">
    <location>
        <begin position="368"/>
        <end position="525"/>
    </location>
</feature>
<dbReference type="InterPro" id="IPR009057">
    <property type="entry name" value="Homeodomain-like_sf"/>
</dbReference>
<dbReference type="AlphaFoldDB" id="A0AA89BYD5"/>
<comment type="caution">
    <text evidence="4">The sequence shown here is derived from an EMBL/GenBank/DDBJ whole genome shotgun (WGS) entry which is preliminary data.</text>
</comment>